<reference evidence="1" key="1">
    <citation type="submission" date="2020-03" db="EMBL/GenBank/DDBJ databases">
        <authorList>
            <person name="Weist P."/>
        </authorList>
    </citation>
    <scope>NUCLEOTIDE SEQUENCE</scope>
</reference>
<accession>A0A9N7UUX5</accession>
<keyword evidence="2" id="KW-1185">Reference proteome</keyword>
<protein>
    <submittedName>
        <fullName evidence="1">Uncharacterized protein</fullName>
    </submittedName>
</protein>
<dbReference type="EMBL" id="CADEAL010002335">
    <property type="protein sequence ID" value="CAB1439812.1"/>
    <property type="molecule type" value="Genomic_DNA"/>
</dbReference>
<evidence type="ECO:0000313" key="1">
    <source>
        <dbReference type="EMBL" id="CAB1439812.1"/>
    </source>
</evidence>
<dbReference type="Proteomes" id="UP001153269">
    <property type="component" value="Unassembled WGS sequence"/>
</dbReference>
<organism evidence="1 2">
    <name type="scientific">Pleuronectes platessa</name>
    <name type="common">European plaice</name>
    <dbReference type="NCBI Taxonomy" id="8262"/>
    <lineage>
        <taxon>Eukaryota</taxon>
        <taxon>Metazoa</taxon>
        <taxon>Chordata</taxon>
        <taxon>Craniata</taxon>
        <taxon>Vertebrata</taxon>
        <taxon>Euteleostomi</taxon>
        <taxon>Actinopterygii</taxon>
        <taxon>Neopterygii</taxon>
        <taxon>Teleostei</taxon>
        <taxon>Neoteleostei</taxon>
        <taxon>Acanthomorphata</taxon>
        <taxon>Carangaria</taxon>
        <taxon>Pleuronectiformes</taxon>
        <taxon>Pleuronectoidei</taxon>
        <taxon>Pleuronectidae</taxon>
        <taxon>Pleuronectes</taxon>
    </lineage>
</organism>
<sequence>MLLFHRHKATEAPTISTTTQHFAPCASSRCQVLAPAGGPGRFRCRSSKEPVSDSAHGADSAALWTVVPALRKIQLRNNHQRITGHIKWKSSLGDKAPDGHTDKQIAFQYQFLEHPLSFPHMSLPTFLPLEPRIPSVALPLLKLSRRGWGEQVVRRGPL</sequence>
<gene>
    <name evidence="1" type="ORF">PLEPLA_LOCUS27580</name>
</gene>
<dbReference type="AlphaFoldDB" id="A0A9N7UUX5"/>
<proteinExistence type="predicted"/>
<evidence type="ECO:0000313" key="2">
    <source>
        <dbReference type="Proteomes" id="UP001153269"/>
    </source>
</evidence>
<name>A0A9N7UUX5_PLEPL</name>
<comment type="caution">
    <text evidence="1">The sequence shown here is derived from an EMBL/GenBank/DDBJ whole genome shotgun (WGS) entry which is preliminary data.</text>
</comment>